<comment type="subcellular location">
    <subcellularLocation>
        <location evidence="10">Cell membrane</location>
    </subcellularLocation>
    <subcellularLocation>
        <location evidence="1">Membrane</location>
    </subcellularLocation>
</comment>
<dbReference type="GO" id="GO:0016887">
    <property type="term" value="F:ATP hydrolysis activity"/>
    <property type="evidence" value="ECO:0007669"/>
    <property type="project" value="InterPro"/>
</dbReference>
<evidence type="ECO:0000256" key="8">
    <source>
        <dbReference type="ARBA" id="ARBA00039097"/>
    </source>
</evidence>
<feature type="compositionally biased region" description="Basic and acidic residues" evidence="11">
    <location>
        <begin position="161"/>
        <end position="194"/>
    </location>
</feature>
<dbReference type="InterPro" id="IPR018303">
    <property type="entry name" value="ATPase_P-typ_P_site"/>
</dbReference>
<evidence type="ECO:0000256" key="6">
    <source>
        <dbReference type="ARBA" id="ARBA00022989"/>
    </source>
</evidence>
<dbReference type="RefSeq" id="WP_162447309.1">
    <property type="nucleotide sequence ID" value="NZ_CP048222.1"/>
</dbReference>
<dbReference type="Pfam" id="PF00122">
    <property type="entry name" value="E1-E2_ATPase"/>
    <property type="match status" value="1"/>
</dbReference>
<accession>A0A6C0GVM0</accession>
<keyword evidence="3 10" id="KW-0812">Transmembrane</keyword>
<dbReference type="InterPro" id="IPR027256">
    <property type="entry name" value="P-typ_ATPase_IB"/>
</dbReference>
<feature type="region of interest" description="Disordered" evidence="11">
    <location>
        <begin position="161"/>
        <end position="201"/>
    </location>
</feature>
<evidence type="ECO:0000256" key="9">
    <source>
        <dbReference type="ARBA" id="ARBA00047308"/>
    </source>
</evidence>
<evidence type="ECO:0000256" key="7">
    <source>
        <dbReference type="ARBA" id="ARBA00023136"/>
    </source>
</evidence>
<dbReference type="SUPFAM" id="SSF81653">
    <property type="entry name" value="Calcium ATPase, transduction domain A"/>
    <property type="match status" value="1"/>
</dbReference>
<evidence type="ECO:0000259" key="12">
    <source>
        <dbReference type="Pfam" id="PF00122"/>
    </source>
</evidence>
<dbReference type="InterPro" id="IPR036412">
    <property type="entry name" value="HAD-like_sf"/>
</dbReference>
<dbReference type="Pfam" id="PF00702">
    <property type="entry name" value="Hydrolase"/>
    <property type="match status" value="1"/>
</dbReference>
<dbReference type="GO" id="GO:0046872">
    <property type="term" value="F:metal ion binding"/>
    <property type="evidence" value="ECO:0007669"/>
    <property type="project" value="UniProtKB-KW"/>
</dbReference>
<dbReference type="NCBIfam" id="TIGR01494">
    <property type="entry name" value="ATPase_P-type"/>
    <property type="match status" value="1"/>
</dbReference>
<dbReference type="Gene3D" id="3.30.70.100">
    <property type="match status" value="2"/>
</dbReference>
<evidence type="ECO:0000256" key="5">
    <source>
        <dbReference type="ARBA" id="ARBA00022967"/>
    </source>
</evidence>
<dbReference type="InterPro" id="IPR051014">
    <property type="entry name" value="Cation_Transport_ATPase_IB"/>
</dbReference>
<keyword evidence="7 10" id="KW-0472">Membrane</keyword>
<dbReference type="Gene3D" id="3.40.1110.10">
    <property type="entry name" value="Calcium-transporting ATPase, cytoplasmic domain N"/>
    <property type="match status" value="1"/>
</dbReference>
<dbReference type="InterPro" id="IPR001757">
    <property type="entry name" value="P_typ_ATPase"/>
</dbReference>
<evidence type="ECO:0000313" key="14">
    <source>
        <dbReference type="Proteomes" id="UP000480178"/>
    </source>
</evidence>
<dbReference type="InterPro" id="IPR023299">
    <property type="entry name" value="ATPase_P-typ_cyto_dom_N"/>
</dbReference>
<evidence type="ECO:0000256" key="4">
    <source>
        <dbReference type="ARBA" id="ARBA00022723"/>
    </source>
</evidence>
<feature type="transmembrane region" description="Helical" evidence="10">
    <location>
        <begin position="236"/>
        <end position="254"/>
    </location>
</feature>
<dbReference type="InterPro" id="IPR059000">
    <property type="entry name" value="ATPase_P-type_domA"/>
</dbReference>
<keyword evidence="6 10" id="KW-1133">Transmembrane helix</keyword>
<dbReference type="Gene3D" id="2.70.150.10">
    <property type="entry name" value="Calcium-transporting ATPase, cytoplasmic transduction domain A"/>
    <property type="match status" value="1"/>
</dbReference>
<feature type="domain" description="P-type ATPase A" evidence="12">
    <location>
        <begin position="318"/>
        <end position="434"/>
    </location>
</feature>
<dbReference type="SUPFAM" id="SSF56784">
    <property type="entry name" value="HAD-like"/>
    <property type="match status" value="1"/>
</dbReference>
<dbReference type="NCBIfam" id="TIGR01525">
    <property type="entry name" value="ATPase-IB_hvy"/>
    <property type="match status" value="1"/>
</dbReference>
<dbReference type="PANTHER" id="PTHR48085:SF5">
    <property type="entry name" value="CADMIUM_ZINC-TRANSPORTING ATPASE HMA4-RELATED"/>
    <property type="match status" value="1"/>
</dbReference>
<keyword evidence="4 10" id="KW-0479">Metal-binding</keyword>
<dbReference type="Proteomes" id="UP000480178">
    <property type="component" value="Chromosome"/>
</dbReference>
<dbReference type="GO" id="GO:0005886">
    <property type="term" value="C:plasma membrane"/>
    <property type="evidence" value="ECO:0007669"/>
    <property type="project" value="UniProtKB-SubCell"/>
</dbReference>
<dbReference type="NCBIfam" id="TIGR01511">
    <property type="entry name" value="ATPase-IB1_Cu"/>
    <property type="match status" value="1"/>
</dbReference>
<dbReference type="SFLD" id="SFLDS00003">
    <property type="entry name" value="Haloacid_Dehalogenase"/>
    <property type="match status" value="1"/>
</dbReference>
<dbReference type="PANTHER" id="PTHR48085">
    <property type="entry name" value="CADMIUM/ZINC-TRANSPORTING ATPASE HMA2-RELATED"/>
    <property type="match status" value="1"/>
</dbReference>
<dbReference type="InterPro" id="IPR044492">
    <property type="entry name" value="P_typ_ATPase_HD_dom"/>
</dbReference>
<comment type="catalytic activity">
    <reaction evidence="9">
        <text>Zn(2+)(in) + ATP + H2O = Zn(2+)(out) + ADP + phosphate + H(+)</text>
        <dbReference type="Rhea" id="RHEA:20621"/>
        <dbReference type="ChEBI" id="CHEBI:15377"/>
        <dbReference type="ChEBI" id="CHEBI:15378"/>
        <dbReference type="ChEBI" id="CHEBI:29105"/>
        <dbReference type="ChEBI" id="CHEBI:30616"/>
        <dbReference type="ChEBI" id="CHEBI:43474"/>
        <dbReference type="ChEBI" id="CHEBI:456216"/>
        <dbReference type="EC" id="7.2.2.12"/>
    </reaction>
</comment>
<dbReference type="PROSITE" id="PS00154">
    <property type="entry name" value="ATPASE_E1_E2"/>
    <property type="match status" value="1"/>
</dbReference>
<keyword evidence="10" id="KW-1003">Cell membrane</keyword>
<comment type="similarity">
    <text evidence="2 10">Belongs to the cation transport ATPase (P-type) (TC 3.A.3) family. Type IB subfamily.</text>
</comment>
<dbReference type="PRINTS" id="PR00120">
    <property type="entry name" value="HATPASE"/>
</dbReference>
<keyword evidence="5" id="KW-1278">Translocase</keyword>
<dbReference type="InterPro" id="IPR008250">
    <property type="entry name" value="ATPase_P-typ_transduc_dom_A_sf"/>
</dbReference>
<dbReference type="InterPro" id="IPR023298">
    <property type="entry name" value="ATPase_P-typ_TM_dom_sf"/>
</dbReference>
<dbReference type="PRINTS" id="PR00119">
    <property type="entry name" value="CATATPASE"/>
</dbReference>
<gene>
    <name evidence="13" type="ORF">GXP67_34295</name>
</gene>
<dbReference type="KEGG" id="rhoz:GXP67_34295"/>
<protein>
    <recommendedName>
        <fullName evidence="8">P-type Zn(2+) transporter</fullName>
        <ecNumber evidence="8">7.2.2.12</ecNumber>
    </recommendedName>
</protein>
<evidence type="ECO:0000256" key="2">
    <source>
        <dbReference type="ARBA" id="ARBA00006024"/>
    </source>
</evidence>
<evidence type="ECO:0000256" key="11">
    <source>
        <dbReference type="SAM" id="MobiDB-lite"/>
    </source>
</evidence>
<dbReference type="SFLD" id="SFLDG00002">
    <property type="entry name" value="C1.7:_P-type_atpase_like"/>
    <property type="match status" value="1"/>
</dbReference>
<keyword evidence="14" id="KW-1185">Reference proteome</keyword>
<keyword evidence="10" id="KW-0547">Nucleotide-binding</keyword>
<keyword evidence="10" id="KW-0067">ATP-binding</keyword>
<feature type="transmembrane region" description="Helical" evidence="10">
    <location>
        <begin position="484"/>
        <end position="509"/>
    </location>
</feature>
<proteinExistence type="inferred from homology"/>
<evidence type="ECO:0000256" key="10">
    <source>
        <dbReference type="RuleBase" id="RU362081"/>
    </source>
</evidence>
<dbReference type="CDD" id="cd07551">
    <property type="entry name" value="P-type_ATPase_HM_ZosA_PfeT-like"/>
    <property type="match status" value="1"/>
</dbReference>
<dbReference type="AlphaFoldDB" id="A0A6C0GVM0"/>
<dbReference type="Gene3D" id="3.40.50.1000">
    <property type="entry name" value="HAD superfamily/HAD-like"/>
    <property type="match status" value="1"/>
</dbReference>
<dbReference type="InterPro" id="IPR023214">
    <property type="entry name" value="HAD_sf"/>
</dbReference>
<dbReference type="SFLD" id="SFLDF00027">
    <property type="entry name" value="p-type_atpase"/>
    <property type="match status" value="1"/>
</dbReference>
<feature type="transmembrane region" description="Helical" evidence="10">
    <location>
        <begin position="822"/>
        <end position="841"/>
    </location>
</feature>
<name>A0A6C0GVM0_9BACT</name>
<evidence type="ECO:0000256" key="3">
    <source>
        <dbReference type="ARBA" id="ARBA00022692"/>
    </source>
</evidence>
<dbReference type="EMBL" id="CP048222">
    <property type="protein sequence ID" value="QHT71370.1"/>
    <property type="molecule type" value="Genomic_DNA"/>
</dbReference>
<evidence type="ECO:0000313" key="13">
    <source>
        <dbReference type="EMBL" id="QHT71370.1"/>
    </source>
</evidence>
<feature type="transmembrane region" description="Helical" evidence="10">
    <location>
        <begin position="211"/>
        <end position="230"/>
    </location>
</feature>
<dbReference type="EC" id="7.2.2.12" evidence="8"/>
<dbReference type="GO" id="GO:0016463">
    <property type="term" value="F:P-type zinc transporter activity"/>
    <property type="evidence" value="ECO:0007669"/>
    <property type="project" value="UniProtKB-EC"/>
</dbReference>
<feature type="transmembrane region" description="Helical" evidence="10">
    <location>
        <begin position="797"/>
        <end position="816"/>
    </location>
</feature>
<organism evidence="13 14">
    <name type="scientific">Rhodocytophaga rosea</name>
    <dbReference type="NCBI Taxonomy" id="2704465"/>
    <lineage>
        <taxon>Bacteria</taxon>
        <taxon>Pseudomonadati</taxon>
        <taxon>Bacteroidota</taxon>
        <taxon>Cytophagia</taxon>
        <taxon>Cytophagales</taxon>
        <taxon>Rhodocytophagaceae</taxon>
        <taxon>Rhodocytophaga</taxon>
    </lineage>
</organism>
<feature type="transmembrane region" description="Helical" evidence="10">
    <location>
        <begin position="454"/>
        <end position="472"/>
    </location>
</feature>
<dbReference type="GO" id="GO:0005524">
    <property type="term" value="F:ATP binding"/>
    <property type="evidence" value="ECO:0007669"/>
    <property type="project" value="UniProtKB-UniRule"/>
</dbReference>
<reference evidence="13 14" key="1">
    <citation type="submission" date="2020-01" db="EMBL/GenBank/DDBJ databases">
        <authorList>
            <person name="Kim M.K."/>
        </authorList>
    </citation>
    <scope>NUCLEOTIDE SEQUENCE [LARGE SCALE GENOMIC DNA]</scope>
    <source>
        <strain evidence="13 14">172606-1</strain>
    </source>
</reference>
<dbReference type="SUPFAM" id="SSF81665">
    <property type="entry name" value="Calcium ATPase, transmembrane domain M"/>
    <property type="match status" value="1"/>
</dbReference>
<evidence type="ECO:0000256" key="1">
    <source>
        <dbReference type="ARBA" id="ARBA00004370"/>
    </source>
</evidence>
<sequence length="844" mass="91371">MEKTRINLDILLPEVPDERDECVNRIIKSLAYKRGIDHVHIVPEKENKKAQLCFHYNPDEISINKVEQLAKQAGAEITEHYGHLLIETSGIRHPRHARIIEASIRKNKGIQNVSVSGTGFIQLEFNKEATSAEIINQQLKDEGLTITEIEDFHWHESKETAVSKEVPAHQHTEHDHDHNHDHAHNHDHGHDHAATGHTHSHSGIFGEKTELLFAIICGALLGIGFGLSFIKGLSQYVSIGLYIGAYFFGGFYTTKEAIEGISKGEFEIDFLMLVAAIGAAFLGLWAEGALLLFLFSLGHSLEHYAMEKAKKSIAALTELAPKTALLKTGNDLNEVKIEELKPGDIIVVKPNSKISADGIIVKGNSSINQAPITGESVPVDKMPVEDPNVDIAQADKLDAAYKVFAGSINGSKNLEIKVTKVAADSTIARLVKMVNEAQTQKSPTQNFTDKLEKYYVPSVLLLVVLLLFAFLVKDEPFSASFYRAMAVLVAASPCALAISTPSAVLSAVARAARGGVLIKGGKPLEALGSLTAIAFDKTGTLTEGKPKLTGVYLLNEISEEELLHMIIAVEKLSDHPLAAAIVKGGTEKLNKDVPAASNLQAIPGRGIKADYQSNTIHIGNKELFTEKNDQLPDGIKTQVEDLERKGNTTMLVQQNGQFKGIITLMDMARGDAKETLAQLHKLGIRKMIMLTGDNQKVAEAIAKEIGITDAWGNLMPEQKVEAIEKLKISEKQVAMVGDGVNDAPAMAKSTVGIAMGAAGSDVALETADIALMADKLENLPFAIGLSKKAHRIIKQNLVISLGMVVILIPLTILGIAHIGPAVIGHEGSTLIVVFNALRLLAYKK</sequence>